<keyword evidence="2" id="KW-1185">Reference proteome</keyword>
<accession>B7AP54</accession>
<name>B7AP54_9FIRM</name>
<dbReference type="PROSITE" id="PS51257">
    <property type="entry name" value="PROKAR_LIPOPROTEIN"/>
    <property type="match status" value="1"/>
</dbReference>
<reference evidence="1 2" key="1">
    <citation type="submission" date="2008-11" db="EMBL/GenBank/DDBJ databases">
        <title>Draft genome sequence of Bacteroides pectinophilus (ATCC 43243).</title>
        <authorList>
            <person name="Sudarsanam P."/>
            <person name="Ley R."/>
            <person name="Guruge J."/>
            <person name="Turnbaugh P.J."/>
            <person name="Mahowald M."/>
            <person name="Liep D."/>
            <person name="Gordon J."/>
        </authorList>
    </citation>
    <scope>NUCLEOTIDE SEQUENCE [LARGE SCALE GENOMIC DNA]</scope>
    <source>
        <strain evidence="1 2">ATCC 43243</strain>
    </source>
</reference>
<sequence>MKKMIFGIITMCIMMMCGCTNGRSENINYTQTKSETNEELSNEYEIESNEERAEVVSGYVNENMTLQSDYSLKNNDKKDEEMQAYNKLEEDSVNSNQKSNDVEIVYGNTGKCVLVESEEDVEQIRNSLQSLILEIYTGEQFTGWMYKVVLNDSDRTTYTFSGNICSIRIGENETKYLVNKDNNYENIMSILSKYAISN</sequence>
<evidence type="ECO:0000313" key="2">
    <source>
        <dbReference type="Proteomes" id="UP000003136"/>
    </source>
</evidence>
<dbReference type="HOGENOM" id="CLU_1375826_0_0_9"/>
<comment type="caution">
    <text evidence="1">The sequence shown here is derived from an EMBL/GenBank/DDBJ whole genome shotgun (WGS) entry which is preliminary data.</text>
</comment>
<dbReference type="STRING" id="483218.BACPEC_00458"/>
<reference evidence="1 2" key="2">
    <citation type="submission" date="2008-11" db="EMBL/GenBank/DDBJ databases">
        <authorList>
            <person name="Fulton L."/>
            <person name="Clifton S."/>
            <person name="Fulton B."/>
            <person name="Xu J."/>
            <person name="Minx P."/>
            <person name="Pepin K.H."/>
            <person name="Johnson M."/>
            <person name="Bhonagiri V."/>
            <person name="Nash W.E."/>
            <person name="Mardis E.R."/>
            <person name="Wilson R.K."/>
        </authorList>
    </citation>
    <scope>NUCLEOTIDE SEQUENCE [LARGE SCALE GENOMIC DNA]</scope>
    <source>
        <strain evidence="1 2">ATCC 43243</strain>
    </source>
</reference>
<dbReference type="EMBL" id="ABVQ01000034">
    <property type="protein sequence ID" value="EEC58328.1"/>
    <property type="molecule type" value="Genomic_DNA"/>
</dbReference>
<dbReference type="Proteomes" id="UP000003136">
    <property type="component" value="Unassembled WGS sequence"/>
</dbReference>
<organism evidence="1 2">
    <name type="scientific">[Bacteroides] pectinophilus ATCC 43243</name>
    <dbReference type="NCBI Taxonomy" id="483218"/>
    <lineage>
        <taxon>Bacteria</taxon>
        <taxon>Bacillati</taxon>
        <taxon>Bacillota</taxon>
        <taxon>Clostridia</taxon>
        <taxon>Eubacteriales</taxon>
    </lineage>
</organism>
<proteinExistence type="predicted"/>
<dbReference type="AlphaFoldDB" id="B7AP54"/>
<gene>
    <name evidence="1" type="ORF">BACPEC_00458</name>
</gene>
<protein>
    <submittedName>
        <fullName evidence="1">Uncharacterized protein</fullName>
    </submittedName>
</protein>
<evidence type="ECO:0000313" key="1">
    <source>
        <dbReference type="EMBL" id="EEC58328.1"/>
    </source>
</evidence>